<keyword evidence="18" id="KW-1185">Reference proteome</keyword>
<reference evidence="17" key="1">
    <citation type="journal article" date="2023" name="Genome Biol. Evol.">
        <title>Long-read-based Genome Assembly of Drosophila gunungcola Reveals Fewer Chemosensory Genes in Flower-breeding Species.</title>
        <authorList>
            <person name="Negi A."/>
            <person name="Liao B.Y."/>
            <person name="Yeh S.D."/>
        </authorList>
    </citation>
    <scope>NUCLEOTIDE SEQUENCE</scope>
    <source>
        <strain evidence="17">Sukarami</strain>
    </source>
</reference>
<comment type="catalytic activity">
    <reaction evidence="11">
        <text>L-arginyl-[protein] + S-adenosyl-L-methionine = N(omega)-methyl-L-arginyl-[protein] + S-adenosyl-L-homocysteine + H(+)</text>
        <dbReference type="Rhea" id="RHEA:48100"/>
        <dbReference type="Rhea" id="RHEA-COMP:10532"/>
        <dbReference type="Rhea" id="RHEA-COMP:11990"/>
        <dbReference type="ChEBI" id="CHEBI:15378"/>
        <dbReference type="ChEBI" id="CHEBI:29965"/>
        <dbReference type="ChEBI" id="CHEBI:57856"/>
        <dbReference type="ChEBI" id="CHEBI:59789"/>
        <dbReference type="ChEBI" id="CHEBI:65280"/>
    </reaction>
    <physiologicalReaction direction="left-to-right" evidence="11">
        <dbReference type="Rhea" id="RHEA:48101"/>
    </physiologicalReaction>
</comment>
<dbReference type="InterPro" id="IPR025799">
    <property type="entry name" value="Arg_MeTrfase"/>
</dbReference>
<evidence type="ECO:0000256" key="3">
    <source>
        <dbReference type="ARBA" id="ARBA00022490"/>
    </source>
</evidence>
<evidence type="ECO:0000256" key="9">
    <source>
        <dbReference type="ARBA" id="ARBA00022833"/>
    </source>
</evidence>
<evidence type="ECO:0000256" key="13">
    <source>
        <dbReference type="SAM" id="Coils"/>
    </source>
</evidence>
<keyword evidence="4 12" id="KW-0489">Methyltransferase</keyword>
<feature type="coiled-coil region" evidence="13">
    <location>
        <begin position="140"/>
        <end position="174"/>
    </location>
</feature>
<dbReference type="InterPro" id="IPR049482">
    <property type="entry name" value="ANM3-like_C2H2_Zf"/>
</dbReference>
<dbReference type="GO" id="GO:0005829">
    <property type="term" value="C:cytosol"/>
    <property type="evidence" value="ECO:0007669"/>
    <property type="project" value="UniProtKB-SubCell"/>
</dbReference>
<dbReference type="GO" id="GO:0008270">
    <property type="term" value="F:zinc ion binding"/>
    <property type="evidence" value="ECO:0007669"/>
    <property type="project" value="UniProtKB-KW"/>
</dbReference>
<dbReference type="PANTHER" id="PTHR11006">
    <property type="entry name" value="PROTEIN ARGININE N-METHYLTRANSFERASE"/>
    <property type="match status" value="1"/>
</dbReference>
<keyword evidence="9" id="KW-0862">Zinc</keyword>
<dbReference type="InterPro" id="IPR055135">
    <property type="entry name" value="PRMT_dom"/>
</dbReference>
<comment type="caution">
    <text evidence="17">The sequence shown here is derived from an EMBL/GenBank/DDBJ whole genome shotgun (WGS) entry which is preliminary data.</text>
</comment>
<dbReference type="OrthoDB" id="7848332at2759"/>
<evidence type="ECO:0000256" key="1">
    <source>
        <dbReference type="ARBA" id="ARBA00004514"/>
    </source>
</evidence>
<dbReference type="Proteomes" id="UP001059596">
    <property type="component" value="Chromosome 3R"/>
</dbReference>
<feature type="domain" description="Protein arginine N-methyltransferase" evidence="16">
    <location>
        <begin position="351"/>
        <end position="496"/>
    </location>
</feature>
<organism evidence="17 18">
    <name type="scientific">Drosophila gunungcola</name>
    <name type="common">fruit fly</name>
    <dbReference type="NCBI Taxonomy" id="103775"/>
    <lineage>
        <taxon>Eukaryota</taxon>
        <taxon>Metazoa</taxon>
        <taxon>Ecdysozoa</taxon>
        <taxon>Arthropoda</taxon>
        <taxon>Hexapoda</taxon>
        <taxon>Insecta</taxon>
        <taxon>Pterygota</taxon>
        <taxon>Neoptera</taxon>
        <taxon>Endopterygota</taxon>
        <taxon>Diptera</taxon>
        <taxon>Brachycera</taxon>
        <taxon>Muscomorpha</taxon>
        <taxon>Ephydroidea</taxon>
        <taxon>Drosophilidae</taxon>
        <taxon>Drosophila</taxon>
        <taxon>Sophophora</taxon>
    </lineage>
</organism>
<dbReference type="Pfam" id="PF21137">
    <property type="entry name" value="ANM3_C2H2_Zf"/>
    <property type="match status" value="1"/>
</dbReference>
<dbReference type="GO" id="GO:0042054">
    <property type="term" value="F:histone methyltransferase activity"/>
    <property type="evidence" value="ECO:0007669"/>
    <property type="project" value="TreeGrafter"/>
</dbReference>
<dbReference type="PANTHER" id="PTHR11006:SF53">
    <property type="entry name" value="PROTEIN ARGININE N-METHYLTRANSFERASE 3"/>
    <property type="match status" value="1"/>
</dbReference>
<evidence type="ECO:0000259" key="15">
    <source>
        <dbReference type="Pfam" id="PF21137"/>
    </source>
</evidence>
<accession>A0A9P9YW36</accession>
<gene>
    <name evidence="17" type="ORF">M5D96_000380</name>
</gene>
<evidence type="ECO:0000256" key="11">
    <source>
        <dbReference type="ARBA" id="ARBA00049303"/>
    </source>
</evidence>
<evidence type="ECO:0000313" key="17">
    <source>
        <dbReference type="EMBL" id="KAI8044229.1"/>
    </source>
</evidence>
<proteinExistence type="predicted"/>
<keyword evidence="8" id="KW-0863">Zinc-finger</keyword>
<keyword evidence="5 12" id="KW-0808">Transferase</keyword>
<evidence type="ECO:0000259" key="16">
    <source>
        <dbReference type="Pfam" id="PF22528"/>
    </source>
</evidence>
<dbReference type="GO" id="GO:0035242">
    <property type="term" value="F:protein-arginine omega-N asymmetric methyltransferase activity"/>
    <property type="evidence" value="ECO:0007669"/>
    <property type="project" value="UniProtKB-EC"/>
</dbReference>
<dbReference type="CDD" id="cd02440">
    <property type="entry name" value="AdoMet_MTases"/>
    <property type="match status" value="1"/>
</dbReference>
<protein>
    <recommendedName>
        <fullName evidence="2">type I protein arginine methyltransferase</fullName>
        <ecNumber evidence="2">2.1.1.319</ecNumber>
    </recommendedName>
</protein>
<evidence type="ECO:0000256" key="2">
    <source>
        <dbReference type="ARBA" id="ARBA00011925"/>
    </source>
</evidence>
<feature type="domain" description="Protein arginine N-methyltransferase 3-like C2H2 zinc finger" evidence="15">
    <location>
        <begin position="71"/>
        <end position="115"/>
    </location>
</feature>
<comment type="subcellular location">
    <subcellularLocation>
        <location evidence="1">Cytoplasm</location>
        <location evidence="1">Cytosol</location>
    </subcellularLocation>
</comment>
<name>A0A9P9YW36_9MUSC</name>
<sequence length="507" mass="57868">MKDTDVIEKTTEEEPVDSSSDEDEYDDIDDDEPVDEGEEPTTCLFCPETCPNISTAIDHLDARHKVNLSQLQRKFQMDQYSFIKLINYIRANKITAEQLLSAEQTLWQDEKYLKPGEYEPWLCYDYEELKTEVTPAQATVPELQQRIAEQAQLLQQANEDMERMRNDYKELLQKVHGDGEPKAASNPVPRNNASLDNEYFKSYSHFGIHHEMLSDKVRTSTYRASLLQNEAVVQGKTVLDVGCGTGILSIFASKAGAARVVGIDNSDIVYTAMDIIRKNKVENVELIKGRLEDTDLPEAKYDIIISEWMGYFLLYESMLDSIIYARDHHLNPNGIILPSRCTLSLVGYGNDTLYAEQVEFWSDVYGVNMSDLRKRSIEEPLMEVVDAEFMLTDPKQIANFDIMTVDLNYPNFSHQFSLKVTKPGRLSAFVGYFDTLFELPSAVMFSTSPSATPTHWKQTVFFIDQPQTVKMGDIISGKITSRRHKEDVRALSVDIEVFGKKHKYMVV</sequence>
<dbReference type="InterPro" id="IPR029063">
    <property type="entry name" value="SAM-dependent_MTases_sf"/>
</dbReference>
<evidence type="ECO:0000256" key="14">
    <source>
        <dbReference type="SAM" id="MobiDB-lite"/>
    </source>
</evidence>
<feature type="region of interest" description="Disordered" evidence="14">
    <location>
        <begin position="1"/>
        <end position="40"/>
    </location>
</feature>
<feature type="compositionally biased region" description="Acidic residues" evidence="14">
    <location>
        <begin position="13"/>
        <end position="39"/>
    </location>
</feature>
<evidence type="ECO:0000313" key="18">
    <source>
        <dbReference type="Proteomes" id="UP001059596"/>
    </source>
</evidence>
<feature type="compositionally biased region" description="Basic and acidic residues" evidence="14">
    <location>
        <begin position="1"/>
        <end position="12"/>
    </location>
</feature>
<evidence type="ECO:0000256" key="7">
    <source>
        <dbReference type="ARBA" id="ARBA00022723"/>
    </source>
</evidence>
<dbReference type="GO" id="GO:0005634">
    <property type="term" value="C:nucleus"/>
    <property type="evidence" value="ECO:0007669"/>
    <property type="project" value="TreeGrafter"/>
</dbReference>
<dbReference type="FunFam" id="3.40.50.150:FF:000003">
    <property type="entry name" value="Blast:Protein arginine N-methyltransferase 1"/>
    <property type="match status" value="1"/>
</dbReference>
<dbReference type="InterPro" id="IPR036236">
    <property type="entry name" value="Znf_C2H2_sf"/>
</dbReference>
<dbReference type="EMBL" id="JAMKOV010000001">
    <property type="protein sequence ID" value="KAI8044229.1"/>
    <property type="molecule type" value="Genomic_DNA"/>
</dbReference>
<evidence type="ECO:0000256" key="12">
    <source>
        <dbReference type="PROSITE-ProRule" id="PRU01015"/>
    </source>
</evidence>
<evidence type="ECO:0000256" key="6">
    <source>
        <dbReference type="ARBA" id="ARBA00022691"/>
    </source>
</evidence>
<evidence type="ECO:0000256" key="5">
    <source>
        <dbReference type="ARBA" id="ARBA00022679"/>
    </source>
</evidence>
<keyword evidence="3" id="KW-0963">Cytoplasm</keyword>
<dbReference type="Gene3D" id="2.70.160.11">
    <property type="entry name" value="Hnrnp arginine n-methyltransferase1"/>
    <property type="match status" value="1"/>
</dbReference>
<keyword evidence="7" id="KW-0479">Metal-binding</keyword>
<keyword evidence="6 12" id="KW-0949">S-adenosyl-L-methionine</keyword>
<dbReference type="Pfam" id="PF22528">
    <property type="entry name" value="PRMT_C"/>
    <property type="match status" value="1"/>
</dbReference>
<dbReference type="PROSITE" id="PS51678">
    <property type="entry name" value="SAM_MT_PRMT"/>
    <property type="match status" value="1"/>
</dbReference>
<dbReference type="SUPFAM" id="SSF53335">
    <property type="entry name" value="S-adenosyl-L-methionine-dependent methyltransferases"/>
    <property type="match status" value="1"/>
</dbReference>
<dbReference type="Pfam" id="PF06325">
    <property type="entry name" value="PrmA"/>
    <property type="match status" value="1"/>
</dbReference>
<keyword evidence="13" id="KW-0175">Coiled coil</keyword>
<dbReference type="EC" id="2.1.1.319" evidence="2"/>
<evidence type="ECO:0000256" key="8">
    <source>
        <dbReference type="ARBA" id="ARBA00022771"/>
    </source>
</evidence>
<dbReference type="SUPFAM" id="SSF57667">
    <property type="entry name" value="beta-beta-alpha zinc fingers"/>
    <property type="match status" value="1"/>
</dbReference>
<evidence type="ECO:0000256" key="10">
    <source>
        <dbReference type="ARBA" id="ARBA00047384"/>
    </source>
</evidence>
<dbReference type="GO" id="GO:0032259">
    <property type="term" value="P:methylation"/>
    <property type="evidence" value="ECO:0007669"/>
    <property type="project" value="UniProtKB-KW"/>
</dbReference>
<dbReference type="Gene3D" id="3.40.50.150">
    <property type="entry name" value="Vaccinia Virus protein VP39"/>
    <property type="match status" value="1"/>
</dbReference>
<dbReference type="AlphaFoldDB" id="A0A9P9YW36"/>
<evidence type="ECO:0000256" key="4">
    <source>
        <dbReference type="ARBA" id="ARBA00022603"/>
    </source>
</evidence>
<comment type="catalytic activity">
    <reaction evidence="10">
        <text>L-arginyl-[protein] + 2 S-adenosyl-L-methionine = N(omega),N(omega)-dimethyl-L-arginyl-[protein] + 2 S-adenosyl-L-homocysteine + 2 H(+)</text>
        <dbReference type="Rhea" id="RHEA:48096"/>
        <dbReference type="Rhea" id="RHEA-COMP:10532"/>
        <dbReference type="Rhea" id="RHEA-COMP:11991"/>
        <dbReference type="ChEBI" id="CHEBI:15378"/>
        <dbReference type="ChEBI" id="CHEBI:29965"/>
        <dbReference type="ChEBI" id="CHEBI:57856"/>
        <dbReference type="ChEBI" id="CHEBI:59789"/>
        <dbReference type="ChEBI" id="CHEBI:61897"/>
        <dbReference type="EC" id="2.1.1.319"/>
    </reaction>
    <physiologicalReaction direction="left-to-right" evidence="10">
        <dbReference type="Rhea" id="RHEA:48097"/>
    </physiologicalReaction>
</comment>